<dbReference type="OrthoDB" id="102130at2157"/>
<accession>A0A117IT60</accession>
<name>A0A117IT60_9EURY</name>
<dbReference type="RefSeq" id="WP_058939382.1">
    <property type="nucleotide sequence ID" value="NZ_LLYW01000033.1"/>
</dbReference>
<keyword evidence="2" id="KW-1185">Reference proteome</keyword>
<dbReference type="Proteomes" id="UP000053462">
    <property type="component" value="Unassembled WGS sequence"/>
</dbReference>
<protein>
    <submittedName>
        <fullName evidence="1">Uncharacterized protein</fullName>
    </submittedName>
</protein>
<proteinExistence type="predicted"/>
<reference evidence="1 2" key="1">
    <citation type="submission" date="2015-10" db="EMBL/GenBank/DDBJ databases">
        <title>Draft genome sequence of Thermococcus celericrescens strain DSM 17994.</title>
        <authorList>
            <person name="Hong S.-J."/>
            <person name="Park C.-E."/>
            <person name="Shin J.-H."/>
        </authorList>
    </citation>
    <scope>NUCLEOTIDE SEQUENCE [LARGE SCALE GENOMIC DNA]</scope>
    <source>
        <strain evidence="1 2">DSM 17994</strain>
    </source>
</reference>
<evidence type="ECO:0000313" key="2">
    <source>
        <dbReference type="Proteomes" id="UP000053462"/>
    </source>
</evidence>
<sequence length="444" mass="48089">MKGKALLMILLLLGGYLYLNGYIKIPDNLSPDNNPYPPGEGSGSGGFSTGEVAQGLRGTVIEMGASDAYVSLSGERTLVQFEAPAVNEALMGMAYEVAKKAYEANPAKEVRVEAYYLGEPVLGLTINNGNFDNPEFEDIRRPEFKVESDLWLFDVLVHNVTVTNETASVTLEYLADGEGFWKDYFAMSFLILEDAPWVEEVSITYLADNGSLTLSTSSDDILRLHSGEITADELPNIVHISAENAGGSVEPGATCAPSKEEAYRLFVQAYNNVTSLQASGASDEEIQEAYAKYQKARACYESFLTTTTSAAPIGEMGEIKSATLDTEGTMVMKFSTGELWNSDQLSQLTGEGYDLMAEPWCVEYPALLGHWIDLGEGSLDTLDPRVVPASGYPVGEVSGEIEMGHVYVNRNADGTLTAFELVSHEKTGDCSHRITIRYANLGGG</sequence>
<organism evidence="1 2">
    <name type="scientific">Thermococcus celericrescens</name>
    <dbReference type="NCBI Taxonomy" id="227598"/>
    <lineage>
        <taxon>Archaea</taxon>
        <taxon>Methanobacteriati</taxon>
        <taxon>Methanobacteriota</taxon>
        <taxon>Thermococci</taxon>
        <taxon>Thermococcales</taxon>
        <taxon>Thermococcaceae</taxon>
        <taxon>Thermococcus</taxon>
    </lineage>
</organism>
<evidence type="ECO:0000313" key="1">
    <source>
        <dbReference type="EMBL" id="KUH32571.1"/>
    </source>
</evidence>
<gene>
    <name evidence="1" type="ORF">APY94_09360</name>
</gene>
<dbReference type="STRING" id="227598.APY94_09360"/>
<dbReference type="EMBL" id="LLYW01000033">
    <property type="protein sequence ID" value="KUH32571.1"/>
    <property type="molecule type" value="Genomic_DNA"/>
</dbReference>
<dbReference type="AlphaFoldDB" id="A0A117IT60"/>
<comment type="caution">
    <text evidence="1">The sequence shown here is derived from an EMBL/GenBank/DDBJ whole genome shotgun (WGS) entry which is preliminary data.</text>
</comment>